<protein>
    <submittedName>
        <fullName evidence="1">Unannotated protein</fullName>
    </submittedName>
</protein>
<dbReference type="EMBL" id="CAEZSR010000094">
    <property type="protein sequence ID" value="CAB4570680.1"/>
    <property type="molecule type" value="Genomic_DNA"/>
</dbReference>
<dbReference type="AlphaFoldDB" id="A0A6J6E2E2"/>
<dbReference type="InterPro" id="IPR002110">
    <property type="entry name" value="Ankyrin_rpt"/>
</dbReference>
<name>A0A6J6E2E2_9ZZZZ</name>
<evidence type="ECO:0000313" key="1">
    <source>
        <dbReference type="EMBL" id="CAB4570680.1"/>
    </source>
</evidence>
<sequence length="116" mass="12637">MLAGDDPRVVAFTEAIQTGDLERLEVLLDRHPELAVERFGDARMSQTSLHVATDWPGHWPRVAETIRRLVRAGADVHARFDGPHHETPLHWAASSDDVAAFLRARGASSAADPGPG</sequence>
<organism evidence="1">
    <name type="scientific">freshwater metagenome</name>
    <dbReference type="NCBI Taxonomy" id="449393"/>
    <lineage>
        <taxon>unclassified sequences</taxon>
        <taxon>metagenomes</taxon>
        <taxon>ecological metagenomes</taxon>
    </lineage>
</organism>
<dbReference type="Gene3D" id="1.25.40.20">
    <property type="entry name" value="Ankyrin repeat-containing domain"/>
    <property type="match status" value="1"/>
</dbReference>
<reference evidence="1" key="1">
    <citation type="submission" date="2020-05" db="EMBL/GenBank/DDBJ databases">
        <authorList>
            <person name="Chiriac C."/>
            <person name="Salcher M."/>
            <person name="Ghai R."/>
            <person name="Kavagutti S V."/>
        </authorList>
    </citation>
    <scope>NUCLEOTIDE SEQUENCE</scope>
</reference>
<dbReference type="SUPFAM" id="SSF48403">
    <property type="entry name" value="Ankyrin repeat"/>
    <property type="match status" value="1"/>
</dbReference>
<dbReference type="Pfam" id="PF00023">
    <property type="entry name" value="Ank"/>
    <property type="match status" value="1"/>
</dbReference>
<dbReference type="SMART" id="SM00248">
    <property type="entry name" value="ANK"/>
    <property type="match status" value="3"/>
</dbReference>
<proteinExistence type="predicted"/>
<gene>
    <name evidence="1" type="ORF">UFOPK1493_02374</name>
</gene>
<accession>A0A6J6E2E2</accession>
<dbReference type="InterPro" id="IPR036770">
    <property type="entry name" value="Ankyrin_rpt-contain_sf"/>
</dbReference>